<protein>
    <submittedName>
        <fullName evidence="3">Glycosyltransferase family 4 protein</fullName>
    </submittedName>
</protein>
<feature type="domain" description="Glycosyltransferase subfamily 4-like N-terminal" evidence="2">
    <location>
        <begin position="29"/>
        <end position="148"/>
    </location>
</feature>
<dbReference type="SUPFAM" id="SSF53756">
    <property type="entry name" value="UDP-Glycosyltransferase/glycogen phosphorylase"/>
    <property type="match status" value="1"/>
</dbReference>
<comment type="caution">
    <text evidence="3">The sequence shown here is derived from an EMBL/GenBank/DDBJ whole genome shotgun (WGS) entry which is preliminary data.</text>
</comment>
<dbReference type="Proteomes" id="UP000824165">
    <property type="component" value="Unassembled WGS sequence"/>
</dbReference>
<dbReference type="EMBL" id="DVLU01000015">
    <property type="protein sequence ID" value="HIT84619.1"/>
    <property type="molecule type" value="Genomic_DNA"/>
</dbReference>
<dbReference type="Gene3D" id="3.40.50.2000">
    <property type="entry name" value="Glycogen Phosphorylase B"/>
    <property type="match status" value="2"/>
</dbReference>
<dbReference type="Pfam" id="PF13477">
    <property type="entry name" value="Glyco_trans_4_2"/>
    <property type="match status" value="1"/>
</dbReference>
<accession>A0A9D1H317</accession>
<proteinExistence type="predicted"/>
<dbReference type="Pfam" id="PF00534">
    <property type="entry name" value="Glycos_transf_1"/>
    <property type="match status" value="1"/>
</dbReference>
<sequence length="368" mass="41961">MAKRVLMIINHHVYAYMLRKEILEACIAAGYETYITLPYGEMVEKLKKMGCIYIESHYDYHGMNPVKELGLIMRYGKIIKSVKPDVILTYTIKPNLYGGFVASAAGIPYIANVTGLGTAVGNKGIIRELSKFFYKAAFKNISCLFFQNKENMSFFERNNIAPGRHRLIPGSGVNISKFSLLEYPPAGTTEFVFISRIMKEKGIDQYLEAAKYIRGKYPNTRFHICGYCEEEYGGRLKELNDNGTVIYHGFTDNVREVLKVTHCTVHPTYYPEGMSNVLLESCASGRPVIATDRSGCREITDDGVNGYLIKERDTDDLINKLERFIALPYEDKKAMGENSRRKVEKEFDRRIVVDAYMEEIRKALGEQK</sequence>
<dbReference type="GO" id="GO:0016757">
    <property type="term" value="F:glycosyltransferase activity"/>
    <property type="evidence" value="ECO:0007669"/>
    <property type="project" value="InterPro"/>
</dbReference>
<dbReference type="CDD" id="cd03808">
    <property type="entry name" value="GT4_CapM-like"/>
    <property type="match status" value="1"/>
</dbReference>
<reference evidence="3" key="2">
    <citation type="journal article" date="2021" name="PeerJ">
        <title>Extensive microbial diversity within the chicken gut microbiome revealed by metagenomics and culture.</title>
        <authorList>
            <person name="Gilroy R."/>
            <person name="Ravi A."/>
            <person name="Getino M."/>
            <person name="Pursley I."/>
            <person name="Horton D.L."/>
            <person name="Alikhan N.F."/>
            <person name="Baker D."/>
            <person name="Gharbi K."/>
            <person name="Hall N."/>
            <person name="Watson M."/>
            <person name="Adriaenssens E.M."/>
            <person name="Foster-Nyarko E."/>
            <person name="Jarju S."/>
            <person name="Secka A."/>
            <person name="Antonio M."/>
            <person name="Oren A."/>
            <person name="Chaudhuri R.R."/>
            <person name="La Ragione R."/>
            <person name="Hildebrand F."/>
            <person name="Pallen M.J."/>
        </authorList>
    </citation>
    <scope>NUCLEOTIDE SEQUENCE</scope>
    <source>
        <strain evidence="3">CHK181-108</strain>
    </source>
</reference>
<reference evidence="3" key="1">
    <citation type="submission" date="2020-10" db="EMBL/GenBank/DDBJ databases">
        <authorList>
            <person name="Gilroy R."/>
        </authorList>
    </citation>
    <scope>NUCLEOTIDE SEQUENCE</scope>
    <source>
        <strain evidence="3">CHK181-108</strain>
    </source>
</reference>
<evidence type="ECO:0000313" key="4">
    <source>
        <dbReference type="Proteomes" id="UP000824165"/>
    </source>
</evidence>
<dbReference type="InterPro" id="IPR001296">
    <property type="entry name" value="Glyco_trans_1"/>
</dbReference>
<gene>
    <name evidence="3" type="ORF">IAA60_01805</name>
</gene>
<feature type="domain" description="Glycosyl transferase family 1" evidence="1">
    <location>
        <begin position="189"/>
        <end position="341"/>
    </location>
</feature>
<dbReference type="InterPro" id="IPR028098">
    <property type="entry name" value="Glyco_trans_4-like_N"/>
</dbReference>
<name>A0A9D1H317_9FIRM</name>
<organism evidence="3 4">
    <name type="scientific">Candidatus Ornithomonoglobus intestinigallinarum</name>
    <dbReference type="NCBI Taxonomy" id="2840894"/>
    <lineage>
        <taxon>Bacteria</taxon>
        <taxon>Bacillati</taxon>
        <taxon>Bacillota</taxon>
        <taxon>Clostridia</taxon>
        <taxon>Candidatus Ornithomonoglobus</taxon>
    </lineage>
</organism>
<evidence type="ECO:0000259" key="2">
    <source>
        <dbReference type="Pfam" id="PF13477"/>
    </source>
</evidence>
<dbReference type="AlphaFoldDB" id="A0A9D1H317"/>
<dbReference type="PANTHER" id="PTHR12526">
    <property type="entry name" value="GLYCOSYLTRANSFERASE"/>
    <property type="match status" value="1"/>
</dbReference>
<dbReference type="PANTHER" id="PTHR12526:SF630">
    <property type="entry name" value="GLYCOSYLTRANSFERASE"/>
    <property type="match status" value="1"/>
</dbReference>
<evidence type="ECO:0000313" key="3">
    <source>
        <dbReference type="EMBL" id="HIT84619.1"/>
    </source>
</evidence>
<evidence type="ECO:0000259" key="1">
    <source>
        <dbReference type="Pfam" id="PF00534"/>
    </source>
</evidence>